<comment type="caution">
    <text evidence="2">The sequence shown here is derived from an EMBL/GenBank/DDBJ whole genome shotgun (WGS) entry which is preliminary data.</text>
</comment>
<dbReference type="AlphaFoldDB" id="A0A7J0DLQ3"/>
<name>A0A7J0DLQ3_9ERIC</name>
<feature type="compositionally biased region" description="Polar residues" evidence="1">
    <location>
        <begin position="13"/>
        <end position="23"/>
    </location>
</feature>
<evidence type="ECO:0000256" key="1">
    <source>
        <dbReference type="SAM" id="MobiDB-lite"/>
    </source>
</evidence>
<accession>A0A7J0DLQ3</accession>
<feature type="region of interest" description="Disordered" evidence="1">
    <location>
        <begin position="1"/>
        <end position="23"/>
    </location>
</feature>
<dbReference type="Proteomes" id="UP000585474">
    <property type="component" value="Unassembled WGS sequence"/>
</dbReference>
<dbReference type="EMBL" id="BJWL01000293">
    <property type="protein sequence ID" value="GFS37893.1"/>
    <property type="molecule type" value="Genomic_DNA"/>
</dbReference>
<evidence type="ECO:0000313" key="2">
    <source>
        <dbReference type="EMBL" id="GFS37893.1"/>
    </source>
</evidence>
<organism evidence="2 3">
    <name type="scientific">Actinidia rufa</name>
    <dbReference type="NCBI Taxonomy" id="165716"/>
    <lineage>
        <taxon>Eukaryota</taxon>
        <taxon>Viridiplantae</taxon>
        <taxon>Streptophyta</taxon>
        <taxon>Embryophyta</taxon>
        <taxon>Tracheophyta</taxon>
        <taxon>Spermatophyta</taxon>
        <taxon>Magnoliopsida</taxon>
        <taxon>eudicotyledons</taxon>
        <taxon>Gunneridae</taxon>
        <taxon>Pentapetalae</taxon>
        <taxon>asterids</taxon>
        <taxon>Ericales</taxon>
        <taxon>Actinidiaceae</taxon>
        <taxon>Actinidia</taxon>
    </lineage>
</organism>
<sequence>MPSTETPAVDHQQPATHQEYSGVNSLLTDTTVSAYQHALNPSLSSDVTAGTSSRTQGWNTKGNVVVLMENRFPKTVPAAGLTVIVIAGRVSPANWTTG</sequence>
<gene>
    <name evidence="2" type="ORF">Acr_00g0054640</name>
</gene>
<evidence type="ECO:0000313" key="3">
    <source>
        <dbReference type="Proteomes" id="UP000585474"/>
    </source>
</evidence>
<protein>
    <submittedName>
        <fullName evidence="2">Uncharacterized protein</fullName>
    </submittedName>
</protein>
<proteinExistence type="predicted"/>
<keyword evidence="3" id="KW-1185">Reference proteome</keyword>
<reference evidence="3" key="1">
    <citation type="submission" date="2019-07" db="EMBL/GenBank/DDBJ databases">
        <title>De Novo Assembly of kiwifruit Actinidia rufa.</title>
        <authorList>
            <person name="Sugita-Konishi S."/>
            <person name="Sato K."/>
            <person name="Mori E."/>
            <person name="Abe Y."/>
            <person name="Kisaki G."/>
            <person name="Hamano K."/>
            <person name="Suezawa K."/>
            <person name="Otani M."/>
            <person name="Fukuda T."/>
            <person name="Manabe T."/>
            <person name="Gomi K."/>
            <person name="Tabuchi M."/>
            <person name="Akimitsu K."/>
            <person name="Kataoka I."/>
        </authorList>
    </citation>
    <scope>NUCLEOTIDE SEQUENCE [LARGE SCALE GENOMIC DNA]</scope>
    <source>
        <strain evidence="3">cv. Fuchu</strain>
    </source>
</reference>